<proteinExistence type="predicted"/>
<keyword evidence="3" id="KW-1185">Reference proteome</keyword>
<dbReference type="EMBL" id="AGNL01014684">
    <property type="protein sequence ID" value="EJK66593.1"/>
    <property type="molecule type" value="Genomic_DNA"/>
</dbReference>
<accession>K0SJY4</accession>
<sequence length="150" mass="16830">MLSHEWSEYKTPLKEILLAVKKWAPGPIRALPLVRGASSKGGSIALQLWLEGQKDHVRPRKRPEARRGFEARSRGSGSKRGISWWGPIGVQADVAQPLEDEWRPRTSGDQGKDHVRPRKRPKLEEACKPSPLAVAGNRWCEAKGRDQEQG</sequence>
<reference evidence="2 3" key="1">
    <citation type="journal article" date="2012" name="Genome Biol.">
        <title>Genome and low-iron response of an oceanic diatom adapted to chronic iron limitation.</title>
        <authorList>
            <person name="Lommer M."/>
            <person name="Specht M."/>
            <person name="Roy A.S."/>
            <person name="Kraemer L."/>
            <person name="Andreson R."/>
            <person name="Gutowska M.A."/>
            <person name="Wolf J."/>
            <person name="Bergner S.V."/>
            <person name="Schilhabel M.B."/>
            <person name="Klostermeier U.C."/>
            <person name="Beiko R.G."/>
            <person name="Rosenstiel P."/>
            <person name="Hippler M."/>
            <person name="Laroche J."/>
        </authorList>
    </citation>
    <scope>NUCLEOTIDE SEQUENCE [LARGE SCALE GENOMIC DNA]</scope>
    <source>
        <strain evidence="2 3">CCMP1005</strain>
    </source>
</reference>
<gene>
    <name evidence="2" type="ORF">THAOC_12480</name>
</gene>
<feature type="region of interest" description="Disordered" evidence="1">
    <location>
        <begin position="55"/>
        <end position="130"/>
    </location>
</feature>
<name>K0SJY4_THAOC</name>
<dbReference type="AlphaFoldDB" id="K0SJY4"/>
<evidence type="ECO:0000313" key="3">
    <source>
        <dbReference type="Proteomes" id="UP000266841"/>
    </source>
</evidence>
<dbReference type="Proteomes" id="UP000266841">
    <property type="component" value="Unassembled WGS sequence"/>
</dbReference>
<protein>
    <submittedName>
        <fullName evidence="2">Uncharacterized protein</fullName>
    </submittedName>
</protein>
<feature type="compositionally biased region" description="Basic and acidic residues" evidence="1">
    <location>
        <begin position="100"/>
        <end position="114"/>
    </location>
</feature>
<evidence type="ECO:0000313" key="2">
    <source>
        <dbReference type="EMBL" id="EJK66593.1"/>
    </source>
</evidence>
<evidence type="ECO:0000256" key="1">
    <source>
        <dbReference type="SAM" id="MobiDB-lite"/>
    </source>
</evidence>
<comment type="caution">
    <text evidence="2">The sequence shown here is derived from an EMBL/GenBank/DDBJ whole genome shotgun (WGS) entry which is preliminary data.</text>
</comment>
<organism evidence="2 3">
    <name type="scientific">Thalassiosira oceanica</name>
    <name type="common">Marine diatom</name>
    <dbReference type="NCBI Taxonomy" id="159749"/>
    <lineage>
        <taxon>Eukaryota</taxon>
        <taxon>Sar</taxon>
        <taxon>Stramenopiles</taxon>
        <taxon>Ochrophyta</taxon>
        <taxon>Bacillariophyta</taxon>
        <taxon>Coscinodiscophyceae</taxon>
        <taxon>Thalassiosirophycidae</taxon>
        <taxon>Thalassiosirales</taxon>
        <taxon>Thalassiosiraceae</taxon>
        <taxon>Thalassiosira</taxon>
    </lineage>
</organism>